<keyword evidence="6" id="KW-1185">Reference proteome</keyword>
<keyword evidence="1" id="KW-0805">Transcription regulation</keyword>
<dbReference type="CDD" id="cd06170">
    <property type="entry name" value="LuxR_C_like"/>
    <property type="match status" value="1"/>
</dbReference>
<dbReference type="PRINTS" id="PR00038">
    <property type="entry name" value="HTHLUXR"/>
</dbReference>
<dbReference type="OrthoDB" id="9797341at2"/>
<organism evidence="5 6">
    <name type="scientific">Faecalibacter macacae</name>
    <dbReference type="NCBI Taxonomy" id="1859289"/>
    <lineage>
        <taxon>Bacteria</taxon>
        <taxon>Pseudomonadati</taxon>
        <taxon>Bacteroidota</taxon>
        <taxon>Flavobacteriia</taxon>
        <taxon>Flavobacteriales</taxon>
        <taxon>Weeksellaceae</taxon>
        <taxon>Faecalibacter</taxon>
    </lineage>
</organism>
<dbReference type="GO" id="GO:0006355">
    <property type="term" value="P:regulation of DNA-templated transcription"/>
    <property type="evidence" value="ECO:0007669"/>
    <property type="project" value="InterPro"/>
</dbReference>
<feature type="domain" description="HTH luxR-type" evidence="4">
    <location>
        <begin position="161"/>
        <end position="226"/>
    </location>
</feature>
<accession>A0A3L9MFZ7</accession>
<dbReference type="Gene3D" id="3.30.450.20">
    <property type="entry name" value="PAS domain"/>
    <property type="match status" value="1"/>
</dbReference>
<dbReference type="EMBL" id="RDOJ01000003">
    <property type="protein sequence ID" value="RLZ11863.1"/>
    <property type="molecule type" value="Genomic_DNA"/>
</dbReference>
<dbReference type="SUPFAM" id="SSF46894">
    <property type="entry name" value="C-terminal effector domain of the bipartite response regulators"/>
    <property type="match status" value="1"/>
</dbReference>
<protein>
    <submittedName>
        <fullName evidence="5">LuxR family transcriptional regulator</fullName>
    </submittedName>
</protein>
<comment type="caution">
    <text evidence="5">The sequence shown here is derived from an EMBL/GenBank/DDBJ whole genome shotgun (WGS) entry which is preliminary data.</text>
</comment>
<dbReference type="GO" id="GO:0003677">
    <property type="term" value="F:DNA binding"/>
    <property type="evidence" value="ECO:0007669"/>
    <property type="project" value="UniProtKB-KW"/>
</dbReference>
<sequence length="231" mass="27200">MKQSKIQQSDLQSFLKVPFSYYFIYDLQKSTFDFVEDKISNVLGYVAEEINIDLFLARIHKSDLQDLMKHEISINRFLKNISIDHYFDFIFRYDFRIETKSGTEKRILQEIKFHTIDEDGIIHKVYVKHTDISGLQFVKSNLAIIGINGQDSIYNVDAENSEFTDFTLTKREIEIVKLLAKNYSSVQISEKLFISIHTVNTHRKNILSKSKCNNFLELILLLKQKGWTHFQ</sequence>
<dbReference type="PANTHER" id="PTHR44688:SF16">
    <property type="entry name" value="DNA-BINDING TRANSCRIPTIONAL ACTIVATOR DEVR_DOSR"/>
    <property type="match status" value="1"/>
</dbReference>
<gene>
    <name evidence="5" type="ORF">EAH69_02780</name>
</gene>
<dbReference type="AlphaFoldDB" id="A0A3L9MFZ7"/>
<dbReference type="Gene3D" id="1.10.10.10">
    <property type="entry name" value="Winged helix-like DNA-binding domain superfamily/Winged helix DNA-binding domain"/>
    <property type="match status" value="1"/>
</dbReference>
<evidence type="ECO:0000313" key="6">
    <source>
        <dbReference type="Proteomes" id="UP000275348"/>
    </source>
</evidence>
<dbReference type="PANTHER" id="PTHR44688">
    <property type="entry name" value="DNA-BINDING TRANSCRIPTIONAL ACTIVATOR DEVR_DOSR"/>
    <property type="match status" value="1"/>
</dbReference>
<evidence type="ECO:0000259" key="4">
    <source>
        <dbReference type="PROSITE" id="PS50043"/>
    </source>
</evidence>
<dbReference type="Proteomes" id="UP000275348">
    <property type="component" value="Unassembled WGS sequence"/>
</dbReference>
<dbReference type="InterPro" id="IPR036388">
    <property type="entry name" value="WH-like_DNA-bd_sf"/>
</dbReference>
<keyword evidence="2" id="KW-0238">DNA-binding</keyword>
<keyword evidence="3" id="KW-0804">Transcription</keyword>
<dbReference type="RefSeq" id="WP_121933673.1">
    <property type="nucleotide sequence ID" value="NZ_RDOJ01000003.1"/>
</dbReference>
<evidence type="ECO:0000256" key="3">
    <source>
        <dbReference type="ARBA" id="ARBA00023163"/>
    </source>
</evidence>
<dbReference type="InterPro" id="IPR000792">
    <property type="entry name" value="Tscrpt_reg_LuxR_C"/>
</dbReference>
<dbReference type="Pfam" id="PF00196">
    <property type="entry name" value="GerE"/>
    <property type="match status" value="1"/>
</dbReference>
<proteinExistence type="predicted"/>
<dbReference type="InterPro" id="IPR016032">
    <property type="entry name" value="Sig_transdc_resp-reg_C-effctor"/>
</dbReference>
<reference evidence="5 6" key="1">
    <citation type="submission" date="2018-10" db="EMBL/GenBank/DDBJ databases">
        <authorList>
            <person name="Chen X."/>
        </authorList>
    </citation>
    <scope>NUCLEOTIDE SEQUENCE [LARGE SCALE GENOMIC DNA]</scope>
    <source>
        <strain evidence="5 6">YIM 102668</strain>
    </source>
</reference>
<dbReference type="SMART" id="SM00421">
    <property type="entry name" value="HTH_LUXR"/>
    <property type="match status" value="1"/>
</dbReference>
<name>A0A3L9MFZ7_9FLAO</name>
<evidence type="ECO:0000313" key="5">
    <source>
        <dbReference type="EMBL" id="RLZ11863.1"/>
    </source>
</evidence>
<evidence type="ECO:0000256" key="2">
    <source>
        <dbReference type="ARBA" id="ARBA00023125"/>
    </source>
</evidence>
<evidence type="ECO:0000256" key="1">
    <source>
        <dbReference type="ARBA" id="ARBA00023015"/>
    </source>
</evidence>
<dbReference type="PROSITE" id="PS50043">
    <property type="entry name" value="HTH_LUXR_2"/>
    <property type="match status" value="1"/>
</dbReference>